<evidence type="ECO:0000313" key="3">
    <source>
        <dbReference type="Proteomes" id="UP000243650"/>
    </source>
</evidence>
<evidence type="ECO:0000313" key="2">
    <source>
        <dbReference type="EMBL" id="PRO66185.1"/>
    </source>
</evidence>
<dbReference type="AlphaFoldDB" id="A0A2P6MIR0"/>
<protein>
    <submittedName>
        <fullName evidence="2">Gas vesicle protein GvpR</fullName>
    </submittedName>
</protein>
<dbReference type="Proteomes" id="UP000243650">
    <property type="component" value="Unassembled WGS sequence"/>
</dbReference>
<keyword evidence="3" id="KW-1185">Reference proteome</keyword>
<organism evidence="2 3">
    <name type="scientific">Alkalicoccus urumqiensis</name>
    <name type="common">Bacillus urumqiensis</name>
    <dbReference type="NCBI Taxonomy" id="1548213"/>
    <lineage>
        <taxon>Bacteria</taxon>
        <taxon>Bacillati</taxon>
        <taxon>Bacillota</taxon>
        <taxon>Bacilli</taxon>
        <taxon>Bacillales</taxon>
        <taxon>Bacillaceae</taxon>
        <taxon>Alkalicoccus</taxon>
    </lineage>
</organism>
<evidence type="ECO:0000256" key="1">
    <source>
        <dbReference type="SAM" id="MobiDB-lite"/>
    </source>
</evidence>
<sequence length="94" mass="11089">MKPQEMMKEVREFMNENVAPVLRFTSVANKGNYWEVGTEVVEEKDYMRRYGRDQIVGSYLVRVNSKGEVTSFHRTGLRQRTSTDLHEEEEEEEA</sequence>
<proteinExistence type="predicted"/>
<dbReference type="EMBL" id="PVNS01000004">
    <property type="protein sequence ID" value="PRO66185.1"/>
    <property type="molecule type" value="Genomic_DNA"/>
</dbReference>
<comment type="caution">
    <text evidence="2">The sequence shown here is derived from an EMBL/GenBank/DDBJ whole genome shotgun (WGS) entry which is preliminary data.</text>
</comment>
<feature type="region of interest" description="Disordered" evidence="1">
    <location>
        <begin position="74"/>
        <end position="94"/>
    </location>
</feature>
<dbReference type="RefSeq" id="WP_105958375.1">
    <property type="nucleotide sequence ID" value="NZ_PVNS01000004.1"/>
</dbReference>
<gene>
    <name evidence="2" type="ORF">C6I21_05115</name>
</gene>
<reference evidence="2 3" key="1">
    <citation type="submission" date="2018-03" db="EMBL/GenBank/DDBJ databases">
        <title>Bacillus urumqiensis sp. nov., a moderately haloalkaliphilic bacterium isolated from a salt lake.</title>
        <authorList>
            <person name="Zhao B."/>
            <person name="Liao Z."/>
        </authorList>
    </citation>
    <scope>NUCLEOTIDE SEQUENCE [LARGE SCALE GENOMIC DNA]</scope>
    <source>
        <strain evidence="2 3">BZ-SZ-XJ18</strain>
    </source>
</reference>
<accession>A0A2P6MIR0</accession>
<dbReference type="OrthoDB" id="1798488at2"/>
<name>A0A2P6MIR0_ALKUR</name>